<accession>A0AAE6TUM7</accession>
<keyword evidence="2" id="KW-1133">Transmembrane helix</keyword>
<keyword evidence="6" id="KW-1185">Reference proteome</keyword>
<gene>
    <name evidence="5" type="ORF">BDE18_0596</name>
    <name evidence="4" type="ORF">ESD82_19035</name>
</gene>
<dbReference type="KEGG" id="ppan:ESD82_19035"/>
<feature type="domain" description="Protein kinase" evidence="3">
    <location>
        <begin position="11"/>
        <end position="293"/>
    </location>
</feature>
<keyword evidence="5" id="KW-0238">DNA-binding</keyword>
<evidence type="ECO:0000313" key="5">
    <source>
        <dbReference type="EMBL" id="RKS51350.1"/>
    </source>
</evidence>
<dbReference type="EMBL" id="RBLI01000001">
    <property type="protein sequence ID" value="RKS51350.1"/>
    <property type="molecule type" value="Genomic_DNA"/>
</dbReference>
<evidence type="ECO:0000256" key="2">
    <source>
        <dbReference type="SAM" id="Phobius"/>
    </source>
</evidence>
<dbReference type="GO" id="GO:0005694">
    <property type="term" value="C:chromosome"/>
    <property type="evidence" value="ECO:0007669"/>
    <property type="project" value="InterPro"/>
</dbReference>
<keyword evidence="5" id="KW-0808">Transferase</keyword>
<keyword evidence="2" id="KW-0472">Membrane</keyword>
<dbReference type="EMBL" id="CP044426">
    <property type="protein sequence ID" value="QFG38146.1"/>
    <property type="molecule type" value="Genomic_DNA"/>
</dbReference>
<dbReference type="InterPro" id="IPR011009">
    <property type="entry name" value="Kinase-like_dom_sf"/>
</dbReference>
<dbReference type="GO" id="GO:0004672">
    <property type="term" value="F:protein kinase activity"/>
    <property type="evidence" value="ECO:0007669"/>
    <property type="project" value="InterPro"/>
</dbReference>
<evidence type="ECO:0000313" key="7">
    <source>
        <dbReference type="Proteomes" id="UP000326453"/>
    </source>
</evidence>
<keyword evidence="2" id="KW-0812">Transmembrane</keyword>
<reference evidence="4 7" key="2">
    <citation type="submission" date="2019-01" db="EMBL/GenBank/DDBJ databases">
        <title>Complete Genome Sequence and Annotation of the Paracoccus pantotrophus type strain DSM 2944.</title>
        <authorList>
            <person name="Bockwoldt J.A."/>
            <person name="Zimmermann M."/>
            <person name="Tiso T."/>
            <person name="Blank L.M."/>
        </authorList>
    </citation>
    <scope>NUCLEOTIDE SEQUENCE [LARGE SCALE GENOMIC DNA]</scope>
    <source>
        <strain evidence="4 7">DSM 2944</strain>
    </source>
</reference>
<dbReference type="SUPFAM" id="SSF57783">
    <property type="entry name" value="Zinc beta-ribbon"/>
    <property type="match status" value="1"/>
</dbReference>
<keyword evidence="5" id="KW-0418">Kinase</keyword>
<dbReference type="Pfam" id="PF01396">
    <property type="entry name" value="Zn_ribbon_Top1"/>
    <property type="match status" value="1"/>
</dbReference>
<sequence length="718" mass="78077">MREIMVGTSRFQLGERIGGGGEGEVFAITGRAGQAVKIYGAGLRASRERKVRAMVLGGLAAKTDLVAYPGEVATDPSGKFLGFLMRLVSGYRPLHELYSPKSRQRHFPKADYRFVVRAALNVARAVGKVHQTGCVIGDLNHSGVLVSQEATVALIDADSFQFSLNGKTYPCLVGVEDFTPPELHGINLGTVTRTIQHDNFGLAVAIFHLLFMGRHPYAGVYKGPDLSMGESIAQNRFAFSMLRRSETQTSPPPGALPLDLFPAPIRSAFERAFGLNASSRPSASEWVDALTKLEGSLSRCGKVKSHYYPSNTKGCVWCSLAARGGFDMFPDLSSVTSDIPTDVRGTEEAIREILAFRLPTASEVLSLSISVPPGPSSALQEAKNAKRGHALTALLMVAGAAAGLIFATPVWFLWLGLAGWGVVRFGDRNVSERPFVDRFEKADSRVQAELDAFMRRSNLTEIVQVRADLDAEIAAYKRIDDDLAGELRNFKSTREARQRAAYLDQFQVRRANISGIGPAKTATLISFGIETAADVDWSAVRAVPGFGEVMTQKLVKWRKAHEARFRYNPASNAQDVTDERALRSKYATQKVKLESSIRGGLTTLRTAKPRLDALPSRVRGDTALMQALEERARAEQDLRLLGASVPSSKVALKVTATPRPVPSPVAANPPASPTPRPHATTGTPSCPRCGAQMLRRRGRHGSFWGCSRYPSCRGTRNI</sequence>
<reference evidence="5 6" key="1">
    <citation type="submission" date="2018-10" db="EMBL/GenBank/DDBJ databases">
        <title>Genomic Encyclopedia of Archaeal and Bacterial Type Strains, Phase II (KMG-II): from individual species to whole genera.</title>
        <authorList>
            <person name="Goeker M."/>
        </authorList>
    </citation>
    <scope>NUCLEOTIDE SEQUENCE [LARGE SCALE GENOMIC DNA]</scope>
    <source>
        <strain evidence="6">ATCC 35512 / DSM 2944 / CIP 106514 / LMD 82.5 / NBRC 102493 / NCCB 82005 / GB17</strain>
        <strain evidence="5">DSM 2944</strain>
    </source>
</reference>
<dbReference type="GO" id="GO:0006265">
    <property type="term" value="P:DNA topological change"/>
    <property type="evidence" value="ECO:0007669"/>
    <property type="project" value="InterPro"/>
</dbReference>
<dbReference type="Gene3D" id="1.10.510.10">
    <property type="entry name" value="Transferase(Phosphotransferase) domain 1"/>
    <property type="match status" value="1"/>
</dbReference>
<dbReference type="InterPro" id="IPR013498">
    <property type="entry name" value="Topo_IA_Znf"/>
</dbReference>
<evidence type="ECO:0000259" key="3">
    <source>
        <dbReference type="PROSITE" id="PS50011"/>
    </source>
</evidence>
<proteinExistence type="predicted"/>
<dbReference type="AlphaFoldDB" id="A0AAE6TUM7"/>
<feature type="transmembrane region" description="Helical" evidence="2">
    <location>
        <begin position="393"/>
        <end position="423"/>
    </location>
</feature>
<evidence type="ECO:0000256" key="1">
    <source>
        <dbReference type="SAM" id="MobiDB-lite"/>
    </source>
</evidence>
<protein>
    <submittedName>
        <fullName evidence="5">DNA-binding helix-hairpin-helix protein with protein kinase domain</fullName>
    </submittedName>
</protein>
<dbReference type="GO" id="GO:0003677">
    <property type="term" value="F:DNA binding"/>
    <property type="evidence" value="ECO:0007669"/>
    <property type="project" value="UniProtKB-KW"/>
</dbReference>
<name>A0AAE6TUM7_PARPN</name>
<dbReference type="Proteomes" id="UP000326453">
    <property type="component" value="Chromosome 1"/>
</dbReference>
<dbReference type="Gene3D" id="3.30.65.10">
    <property type="entry name" value="Bacterial Topoisomerase I, domain 1"/>
    <property type="match status" value="1"/>
</dbReference>
<feature type="region of interest" description="Disordered" evidence="1">
    <location>
        <begin position="655"/>
        <end position="690"/>
    </location>
</feature>
<dbReference type="Proteomes" id="UP000273626">
    <property type="component" value="Unassembled WGS sequence"/>
</dbReference>
<dbReference type="PROSITE" id="PS50011">
    <property type="entry name" value="PROTEIN_KINASE_DOM"/>
    <property type="match status" value="1"/>
</dbReference>
<dbReference type="GeneID" id="80457852"/>
<evidence type="ECO:0000313" key="6">
    <source>
        <dbReference type="Proteomes" id="UP000273626"/>
    </source>
</evidence>
<dbReference type="InterPro" id="IPR000719">
    <property type="entry name" value="Prot_kinase_dom"/>
</dbReference>
<dbReference type="GO" id="GO:0003916">
    <property type="term" value="F:DNA topoisomerase activity"/>
    <property type="evidence" value="ECO:0007669"/>
    <property type="project" value="InterPro"/>
</dbReference>
<evidence type="ECO:0000313" key="4">
    <source>
        <dbReference type="EMBL" id="QFG38146.1"/>
    </source>
</evidence>
<dbReference type="GO" id="GO:0005524">
    <property type="term" value="F:ATP binding"/>
    <property type="evidence" value="ECO:0007669"/>
    <property type="project" value="InterPro"/>
</dbReference>
<organism evidence="4 7">
    <name type="scientific">Paracoccus pantotrophus</name>
    <name type="common">Thiosphaera pantotropha</name>
    <dbReference type="NCBI Taxonomy" id="82367"/>
    <lineage>
        <taxon>Bacteria</taxon>
        <taxon>Pseudomonadati</taxon>
        <taxon>Pseudomonadota</taxon>
        <taxon>Alphaproteobacteria</taxon>
        <taxon>Rhodobacterales</taxon>
        <taxon>Paracoccaceae</taxon>
        <taxon>Paracoccus</taxon>
    </lineage>
</organism>
<dbReference type="SUPFAM" id="SSF56112">
    <property type="entry name" value="Protein kinase-like (PK-like)"/>
    <property type="match status" value="1"/>
</dbReference>
<dbReference type="RefSeq" id="WP_147427613.1">
    <property type="nucleotide sequence ID" value="NZ_CP044426.1"/>
</dbReference>